<organism evidence="9 10">
    <name type="scientific">Aegilops tauschii subsp. strangulata</name>
    <name type="common">Goatgrass</name>
    <dbReference type="NCBI Taxonomy" id="200361"/>
    <lineage>
        <taxon>Eukaryota</taxon>
        <taxon>Viridiplantae</taxon>
        <taxon>Streptophyta</taxon>
        <taxon>Embryophyta</taxon>
        <taxon>Tracheophyta</taxon>
        <taxon>Spermatophyta</taxon>
        <taxon>Magnoliopsida</taxon>
        <taxon>Liliopsida</taxon>
        <taxon>Poales</taxon>
        <taxon>Poaceae</taxon>
        <taxon>BOP clade</taxon>
        <taxon>Pooideae</taxon>
        <taxon>Triticodae</taxon>
        <taxon>Triticeae</taxon>
        <taxon>Triticinae</taxon>
        <taxon>Aegilops</taxon>
    </lineage>
</organism>
<dbReference type="PRINTS" id="PR00463">
    <property type="entry name" value="EP450I"/>
</dbReference>
<dbReference type="InterPro" id="IPR036396">
    <property type="entry name" value="Cyt_P450_sf"/>
</dbReference>
<dbReference type="PANTHER" id="PTHR24298:SF823">
    <property type="entry name" value="CYTOCHROME P450 SUPERFAMILY PROTEIN-RELATED"/>
    <property type="match status" value="1"/>
</dbReference>
<evidence type="ECO:0000313" key="10">
    <source>
        <dbReference type="Proteomes" id="UP000015105"/>
    </source>
</evidence>
<evidence type="ECO:0000256" key="3">
    <source>
        <dbReference type="ARBA" id="ARBA00022723"/>
    </source>
</evidence>
<proteinExistence type="inferred from homology"/>
<dbReference type="EnsemblPlants" id="AET2Gv20930800.1">
    <property type="protein sequence ID" value="AET2Gv20930800.1"/>
    <property type="gene ID" value="AET2Gv20930800"/>
</dbReference>
<reference evidence="10" key="1">
    <citation type="journal article" date="2014" name="Science">
        <title>Ancient hybridizations among the ancestral genomes of bread wheat.</title>
        <authorList>
            <consortium name="International Wheat Genome Sequencing Consortium,"/>
            <person name="Marcussen T."/>
            <person name="Sandve S.R."/>
            <person name="Heier L."/>
            <person name="Spannagl M."/>
            <person name="Pfeifer M."/>
            <person name="Jakobsen K.S."/>
            <person name="Wulff B.B."/>
            <person name="Steuernagel B."/>
            <person name="Mayer K.F."/>
            <person name="Olsen O.A."/>
        </authorList>
    </citation>
    <scope>NUCLEOTIDE SEQUENCE [LARGE SCALE GENOMIC DNA]</scope>
    <source>
        <strain evidence="10">cv. AL8/78</strain>
    </source>
</reference>
<evidence type="ECO:0000256" key="8">
    <source>
        <dbReference type="SAM" id="SignalP"/>
    </source>
</evidence>
<dbReference type="OMA" id="MGYFMAN"/>
<evidence type="ECO:0000256" key="6">
    <source>
        <dbReference type="PIRSR" id="PIRSR602401-1"/>
    </source>
</evidence>
<evidence type="ECO:0000256" key="2">
    <source>
        <dbReference type="ARBA" id="ARBA00022692"/>
    </source>
</evidence>
<reference evidence="10" key="2">
    <citation type="journal article" date="2017" name="Nat. Plants">
        <title>The Aegilops tauschii genome reveals multiple impacts of transposons.</title>
        <authorList>
            <person name="Zhao G."/>
            <person name="Zou C."/>
            <person name="Li K."/>
            <person name="Wang K."/>
            <person name="Li T."/>
            <person name="Gao L."/>
            <person name="Zhang X."/>
            <person name="Wang H."/>
            <person name="Yang Z."/>
            <person name="Liu X."/>
            <person name="Jiang W."/>
            <person name="Mao L."/>
            <person name="Kong X."/>
            <person name="Jiao Y."/>
            <person name="Jia J."/>
        </authorList>
    </citation>
    <scope>NUCLEOTIDE SEQUENCE [LARGE SCALE GENOMIC DNA]</scope>
    <source>
        <strain evidence="10">cv. AL8/78</strain>
    </source>
</reference>
<comment type="cofactor">
    <cofactor evidence="6">
        <name>heme</name>
        <dbReference type="ChEBI" id="CHEBI:30413"/>
    </cofactor>
</comment>
<dbReference type="STRING" id="200361.A0A453CR44"/>
<protein>
    <recommendedName>
        <fullName evidence="11">Cytochrome P450 89A2</fullName>
    </recommendedName>
</protein>
<evidence type="ECO:0008006" key="11">
    <source>
        <dbReference type="Google" id="ProtNLM"/>
    </source>
</evidence>
<dbReference type="Pfam" id="PF00067">
    <property type="entry name" value="p450"/>
    <property type="match status" value="1"/>
</dbReference>
<evidence type="ECO:0000313" key="9">
    <source>
        <dbReference type="EnsemblPlants" id="AET2Gv20930800.1"/>
    </source>
</evidence>
<keyword evidence="7" id="KW-0560">Oxidoreductase</keyword>
<evidence type="ECO:0000256" key="7">
    <source>
        <dbReference type="RuleBase" id="RU000461"/>
    </source>
</evidence>
<keyword evidence="3 6" id="KW-0479">Metal-binding</keyword>
<evidence type="ECO:0000256" key="1">
    <source>
        <dbReference type="ARBA" id="ARBA00004167"/>
    </source>
</evidence>
<keyword evidence="6 7" id="KW-0408">Iron</keyword>
<dbReference type="GeneID" id="109766460"/>
<dbReference type="AlphaFoldDB" id="A0A453CR44"/>
<dbReference type="Proteomes" id="UP000015105">
    <property type="component" value="Chromosome 2D"/>
</dbReference>
<keyword evidence="10" id="KW-1185">Reference proteome</keyword>
<dbReference type="GO" id="GO:0005506">
    <property type="term" value="F:iron ion binding"/>
    <property type="evidence" value="ECO:0007669"/>
    <property type="project" value="InterPro"/>
</dbReference>
<dbReference type="InterPro" id="IPR017972">
    <property type="entry name" value="Cyt_P450_CS"/>
</dbReference>
<dbReference type="Gene3D" id="1.10.630.10">
    <property type="entry name" value="Cytochrome P450"/>
    <property type="match status" value="1"/>
</dbReference>
<dbReference type="PROSITE" id="PS00086">
    <property type="entry name" value="CYTOCHROME_P450"/>
    <property type="match status" value="1"/>
</dbReference>
<sequence length="506" mass="56574">MQDLLVLTLSLMLLLVAMVVRRHGHASSKAVYTRLATSLKSTFAGWLRQPAIVIRDRATAHRLLVRGCVGGSFSNRPASMAPSSVLSHRRYHNLTSAPYGPFWRVARRNLTSEVLHPVRLHRYAAARRDALCGLVADLREQCTSKPDGLVLSAESIRTAMFGLLTTMCFGEGVDAGLTRAMADAQHDLVQFFPELRVFAKLPAVARLIHRQRWSKLVALRRKQEEMYLPLIHARRSRQRKSGETPAYVDTLIDLRVPDDHNKRRRPRRLTDGELVGMCSEFLGAGTETVAAALQWIMANLVKRPHMQEAVRREINAAVDADAEEVGEEVLGKLEYLNAVLMEVLRLYPTATLVFRQVSEKDDIIHDGQRILTGTNVLFALKSLAQDKATWADPDEFKPERFLADKGGENVNLVAAAGSGGEIRMIPFGAGRRVCPGMGIAMLHMGYFTANLVREFEWREAEGELAVNLRPHFGFFTVMKHPLRAHLAVLPRREGISKGGVNSRKEE</sequence>
<dbReference type="InterPro" id="IPR001128">
    <property type="entry name" value="Cyt_P450"/>
</dbReference>
<dbReference type="GO" id="GO:0020037">
    <property type="term" value="F:heme binding"/>
    <property type="evidence" value="ECO:0007669"/>
    <property type="project" value="InterPro"/>
</dbReference>
<evidence type="ECO:0000256" key="5">
    <source>
        <dbReference type="ARBA" id="ARBA00023136"/>
    </source>
</evidence>
<dbReference type="OrthoDB" id="1470350at2759"/>
<dbReference type="Gramene" id="AET2Gv20930800.1">
    <property type="protein sequence ID" value="AET2Gv20930800.1"/>
    <property type="gene ID" value="AET2Gv20930800"/>
</dbReference>
<accession>A0A453CR44</accession>
<keyword evidence="8" id="KW-0732">Signal</keyword>
<dbReference type="PANTHER" id="PTHR24298">
    <property type="entry name" value="FLAVONOID 3'-MONOOXYGENASE-RELATED"/>
    <property type="match status" value="1"/>
</dbReference>
<reference evidence="9" key="4">
    <citation type="submission" date="2019-03" db="UniProtKB">
        <authorList>
            <consortium name="EnsemblPlants"/>
        </authorList>
    </citation>
    <scope>IDENTIFICATION</scope>
</reference>
<evidence type="ECO:0000256" key="4">
    <source>
        <dbReference type="ARBA" id="ARBA00022989"/>
    </source>
</evidence>
<dbReference type="InterPro" id="IPR002401">
    <property type="entry name" value="Cyt_P450_E_grp-I"/>
</dbReference>
<dbReference type="CDD" id="cd11075">
    <property type="entry name" value="CYP77_89"/>
    <property type="match status" value="1"/>
</dbReference>
<feature type="binding site" description="axial binding residue" evidence="6">
    <location>
        <position position="434"/>
    </location>
    <ligand>
        <name>heme</name>
        <dbReference type="ChEBI" id="CHEBI:30413"/>
    </ligand>
    <ligandPart>
        <name>Fe</name>
        <dbReference type="ChEBI" id="CHEBI:18248"/>
    </ligandPart>
</feature>
<dbReference type="SUPFAM" id="SSF48264">
    <property type="entry name" value="Cytochrome P450"/>
    <property type="match status" value="1"/>
</dbReference>
<reference evidence="9" key="5">
    <citation type="journal article" date="2021" name="G3 (Bethesda)">
        <title>Aegilops tauschii genome assembly Aet v5.0 features greater sequence contiguity and improved annotation.</title>
        <authorList>
            <person name="Wang L."/>
            <person name="Zhu T."/>
            <person name="Rodriguez J.C."/>
            <person name="Deal K.R."/>
            <person name="Dubcovsky J."/>
            <person name="McGuire P.E."/>
            <person name="Lux T."/>
            <person name="Spannagl M."/>
            <person name="Mayer K.F.X."/>
            <person name="Baldrich P."/>
            <person name="Meyers B.C."/>
            <person name="Huo N."/>
            <person name="Gu Y.Q."/>
            <person name="Zhou H."/>
            <person name="Devos K.M."/>
            <person name="Bennetzen J.L."/>
            <person name="Unver T."/>
            <person name="Budak H."/>
            <person name="Gulick P.J."/>
            <person name="Galiba G."/>
            <person name="Kalapos B."/>
            <person name="Nelson D.R."/>
            <person name="Li P."/>
            <person name="You F.M."/>
            <person name="Luo M.C."/>
            <person name="Dvorak J."/>
        </authorList>
    </citation>
    <scope>NUCLEOTIDE SEQUENCE [LARGE SCALE GENOMIC DNA]</scope>
    <source>
        <strain evidence="9">cv. AL8/78</strain>
    </source>
</reference>
<name>A0A453CR44_AEGTS</name>
<keyword evidence="4" id="KW-1133">Transmembrane helix</keyword>
<dbReference type="RefSeq" id="XP_020180812.1">
    <property type="nucleotide sequence ID" value="XM_020325223.4"/>
</dbReference>
<dbReference type="PRINTS" id="PR00385">
    <property type="entry name" value="P450"/>
</dbReference>
<keyword evidence="2" id="KW-0812">Transmembrane</keyword>
<keyword evidence="7" id="KW-0503">Monooxygenase</keyword>
<feature type="chain" id="PRO_5019086469" description="Cytochrome P450 89A2" evidence="8">
    <location>
        <begin position="27"/>
        <end position="506"/>
    </location>
</feature>
<reference evidence="9" key="3">
    <citation type="journal article" date="2017" name="Nature">
        <title>Genome sequence of the progenitor of the wheat D genome Aegilops tauschii.</title>
        <authorList>
            <person name="Luo M.C."/>
            <person name="Gu Y.Q."/>
            <person name="Puiu D."/>
            <person name="Wang H."/>
            <person name="Twardziok S.O."/>
            <person name="Deal K.R."/>
            <person name="Huo N."/>
            <person name="Zhu T."/>
            <person name="Wang L."/>
            <person name="Wang Y."/>
            <person name="McGuire P.E."/>
            <person name="Liu S."/>
            <person name="Long H."/>
            <person name="Ramasamy R.K."/>
            <person name="Rodriguez J.C."/>
            <person name="Van S.L."/>
            <person name="Yuan L."/>
            <person name="Wang Z."/>
            <person name="Xia Z."/>
            <person name="Xiao L."/>
            <person name="Anderson O.D."/>
            <person name="Ouyang S."/>
            <person name="Liang Y."/>
            <person name="Zimin A.V."/>
            <person name="Pertea G."/>
            <person name="Qi P."/>
            <person name="Bennetzen J.L."/>
            <person name="Dai X."/>
            <person name="Dawson M.W."/>
            <person name="Muller H.G."/>
            <person name="Kugler K."/>
            <person name="Rivarola-Duarte L."/>
            <person name="Spannagl M."/>
            <person name="Mayer K.F.X."/>
            <person name="Lu F.H."/>
            <person name="Bevan M.W."/>
            <person name="Leroy P."/>
            <person name="Li P."/>
            <person name="You F.M."/>
            <person name="Sun Q."/>
            <person name="Liu Z."/>
            <person name="Lyons E."/>
            <person name="Wicker T."/>
            <person name="Salzberg S.L."/>
            <person name="Devos K.M."/>
            <person name="Dvorak J."/>
        </authorList>
    </citation>
    <scope>NUCLEOTIDE SEQUENCE [LARGE SCALE GENOMIC DNA]</scope>
    <source>
        <strain evidence="9">cv. AL8/78</strain>
    </source>
</reference>
<dbReference type="GO" id="GO:0016709">
    <property type="term" value="F:oxidoreductase activity, acting on paired donors, with incorporation or reduction of molecular oxygen, NAD(P)H as one donor, and incorporation of one atom of oxygen"/>
    <property type="evidence" value="ECO:0007669"/>
    <property type="project" value="TreeGrafter"/>
</dbReference>
<dbReference type="GO" id="GO:0016020">
    <property type="term" value="C:membrane"/>
    <property type="evidence" value="ECO:0007669"/>
    <property type="project" value="UniProtKB-SubCell"/>
</dbReference>
<dbReference type="KEGG" id="ats:109766460"/>
<keyword evidence="5" id="KW-0472">Membrane</keyword>
<dbReference type="InterPro" id="IPR051103">
    <property type="entry name" value="Plant_metabolite_P450s"/>
</dbReference>
<keyword evidence="6 7" id="KW-0349">Heme</keyword>
<comment type="subcellular location">
    <subcellularLocation>
        <location evidence="1">Membrane</location>
        <topology evidence="1">Single-pass membrane protein</topology>
    </subcellularLocation>
</comment>
<feature type="signal peptide" evidence="8">
    <location>
        <begin position="1"/>
        <end position="26"/>
    </location>
</feature>
<comment type="similarity">
    <text evidence="7">Belongs to the cytochrome P450 family.</text>
</comment>